<dbReference type="RefSeq" id="WP_099245094.1">
    <property type="nucleotide sequence ID" value="NZ_FXXP01000002.1"/>
</dbReference>
<organism evidence="2 3">
    <name type="scientific">Pelagimonas phthalicica</name>
    <dbReference type="NCBI Taxonomy" id="1037362"/>
    <lineage>
        <taxon>Bacteria</taxon>
        <taxon>Pseudomonadati</taxon>
        <taxon>Pseudomonadota</taxon>
        <taxon>Alphaproteobacteria</taxon>
        <taxon>Rhodobacterales</taxon>
        <taxon>Roseobacteraceae</taxon>
        <taxon>Pelagimonas</taxon>
    </lineage>
</organism>
<keyword evidence="1" id="KW-0472">Membrane</keyword>
<evidence type="ECO:0008006" key="4">
    <source>
        <dbReference type="Google" id="ProtNLM"/>
    </source>
</evidence>
<dbReference type="EMBL" id="FXXP01000002">
    <property type="protein sequence ID" value="SMX28033.1"/>
    <property type="molecule type" value="Genomic_DNA"/>
</dbReference>
<evidence type="ECO:0000313" key="3">
    <source>
        <dbReference type="Proteomes" id="UP000225972"/>
    </source>
</evidence>
<keyword evidence="1" id="KW-1133">Transmembrane helix</keyword>
<evidence type="ECO:0000313" key="2">
    <source>
        <dbReference type="EMBL" id="SMX28033.1"/>
    </source>
</evidence>
<keyword evidence="3" id="KW-1185">Reference proteome</keyword>
<sequence>MTDSVPPVPLFKLFWKLGGFIPLFMIGIWSVSLIVSIFVILEERQTNGKMKPSQATVLSHLVSETEEAGLRDVISHTYNLELRFQLQTGNEVRIYHPVGGLEFDRIKDGDVIPVWYSEDNPRLIELTEGERGKAAKVLIWVNSGIFLLVVLCCLPALSKTRAALRARRRGDWQLVTVCDWKKSLTSSPVDQEYRLCWQGPDGQEFRSFPRGESVLKPYRKGKKIDVVFEGKRSWWVQDIGQEF</sequence>
<dbReference type="Proteomes" id="UP000225972">
    <property type="component" value="Unassembled WGS sequence"/>
</dbReference>
<feature type="transmembrane region" description="Helical" evidence="1">
    <location>
        <begin position="20"/>
        <end position="41"/>
    </location>
</feature>
<gene>
    <name evidence="2" type="ORF">TRP8649_02145</name>
</gene>
<proteinExistence type="predicted"/>
<keyword evidence="1" id="KW-0812">Transmembrane</keyword>
<accession>A0A238JCD2</accession>
<reference evidence="3" key="1">
    <citation type="submission" date="2017-05" db="EMBL/GenBank/DDBJ databases">
        <authorList>
            <person name="Rodrigo-Torres L."/>
            <person name="Arahal R. D."/>
            <person name="Lucena T."/>
        </authorList>
    </citation>
    <scope>NUCLEOTIDE SEQUENCE [LARGE SCALE GENOMIC DNA]</scope>
    <source>
        <strain evidence="3">CECT 8649</strain>
    </source>
</reference>
<protein>
    <recommendedName>
        <fullName evidence="4">DUF3592 domain-containing protein</fullName>
    </recommendedName>
</protein>
<name>A0A238JCD2_9RHOB</name>
<feature type="transmembrane region" description="Helical" evidence="1">
    <location>
        <begin position="137"/>
        <end position="157"/>
    </location>
</feature>
<evidence type="ECO:0000256" key="1">
    <source>
        <dbReference type="SAM" id="Phobius"/>
    </source>
</evidence>
<dbReference type="AlphaFoldDB" id="A0A238JCD2"/>
<dbReference type="OrthoDB" id="7848349at2"/>